<dbReference type="PANTHER" id="PTHR43280">
    <property type="entry name" value="ARAC-FAMILY TRANSCRIPTIONAL REGULATOR"/>
    <property type="match status" value="1"/>
</dbReference>
<dbReference type="SMART" id="SM00342">
    <property type="entry name" value="HTH_ARAC"/>
    <property type="match status" value="1"/>
</dbReference>
<dbReference type="RefSeq" id="WP_119410171.1">
    <property type="nucleotide sequence ID" value="NZ_CP032869.1"/>
</dbReference>
<dbReference type="Gene3D" id="1.10.10.60">
    <property type="entry name" value="Homeodomain-like"/>
    <property type="match status" value="1"/>
</dbReference>
<dbReference type="SUPFAM" id="SSF51215">
    <property type="entry name" value="Regulatory protein AraC"/>
    <property type="match status" value="1"/>
</dbReference>
<dbReference type="InterPro" id="IPR020449">
    <property type="entry name" value="Tscrpt_reg_AraC-type_HTH"/>
</dbReference>
<keyword evidence="6" id="KW-1185">Reference proteome</keyword>
<dbReference type="Proteomes" id="UP000270046">
    <property type="component" value="Chromosome"/>
</dbReference>
<dbReference type="Pfam" id="PF12833">
    <property type="entry name" value="HTH_18"/>
    <property type="match status" value="1"/>
</dbReference>
<evidence type="ECO:0000313" key="5">
    <source>
        <dbReference type="EMBL" id="AYL96575.1"/>
    </source>
</evidence>
<evidence type="ECO:0000256" key="2">
    <source>
        <dbReference type="ARBA" id="ARBA00023125"/>
    </source>
</evidence>
<dbReference type="InterPro" id="IPR018060">
    <property type="entry name" value="HTH_AraC"/>
</dbReference>
<dbReference type="GO" id="GO:0043565">
    <property type="term" value="F:sequence-specific DNA binding"/>
    <property type="evidence" value="ECO:0007669"/>
    <property type="project" value="InterPro"/>
</dbReference>
<dbReference type="GO" id="GO:0003700">
    <property type="term" value="F:DNA-binding transcription factor activity"/>
    <property type="evidence" value="ECO:0007669"/>
    <property type="project" value="InterPro"/>
</dbReference>
<dbReference type="AlphaFoldDB" id="A0A494VZJ9"/>
<keyword evidence="1" id="KW-0805">Transcription regulation</keyword>
<sequence>MEMKLVQSDIEDDLLILRKYHQIYTKYRDEGIIDLDRRLRHKFDFHIYRLEEVIPLINGDVPPTRQTPYWMVLVKHGSGQKSIGQFNFPIKDNTLFVVPKRVMHWSKYSSLDCTGYVMVFGIEYFLKTSFPKQCLANRKVLKTADRPYLHLSDSQADAIAATFESIMNEHTFNLPEKREMIAVKVLELLIQCDRMFAEAQLIGSEIKLHPLVEQFADLLDDNYHIHRDVQFYAQALNVHPNYLSQLLKKHNGFSTKESIDNRIIIESKLLLSNSAFIIKEIANRVGFEDPNNFSTFFQKHTGTSPLAYRAALLKFTMPCSNSAVL</sequence>
<dbReference type="SUPFAM" id="SSF46689">
    <property type="entry name" value="Homeodomain-like"/>
    <property type="match status" value="1"/>
</dbReference>
<keyword evidence="3" id="KW-0804">Transcription</keyword>
<proteinExistence type="predicted"/>
<gene>
    <name evidence="5" type="ORF">HYN43_015270</name>
</gene>
<protein>
    <submittedName>
        <fullName evidence="5">Helix-turn-helix domain-containing protein</fullName>
    </submittedName>
</protein>
<evidence type="ECO:0000259" key="4">
    <source>
        <dbReference type="PROSITE" id="PS01124"/>
    </source>
</evidence>
<feature type="domain" description="HTH araC/xylS-type" evidence="4">
    <location>
        <begin position="213"/>
        <end position="311"/>
    </location>
</feature>
<dbReference type="PROSITE" id="PS01124">
    <property type="entry name" value="HTH_ARAC_FAMILY_2"/>
    <property type="match status" value="1"/>
</dbReference>
<dbReference type="PRINTS" id="PR00032">
    <property type="entry name" value="HTHARAC"/>
</dbReference>
<dbReference type="OrthoDB" id="751487at2"/>
<name>A0A494VZJ9_9SPHI</name>
<evidence type="ECO:0000313" key="6">
    <source>
        <dbReference type="Proteomes" id="UP000270046"/>
    </source>
</evidence>
<evidence type="ECO:0000256" key="3">
    <source>
        <dbReference type="ARBA" id="ARBA00023163"/>
    </source>
</evidence>
<dbReference type="KEGG" id="muh:HYN43_015270"/>
<organism evidence="5 6">
    <name type="scientific">Mucilaginibacter celer</name>
    <dbReference type="NCBI Taxonomy" id="2305508"/>
    <lineage>
        <taxon>Bacteria</taxon>
        <taxon>Pseudomonadati</taxon>
        <taxon>Bacteroidota</taxon>
        <taxon>Sphingobacteriia</taxon>
        <taxon>Sphingobacteriales</taxon>
        <taxon>Sphingobacteriaceae</taxon>
        <taxon>Mucilaginibacter</taxon>
    </lineage>
</organism>
<keyword evidence="2" id="KW-0238">DNA-binding</keyword>
<dbReference type="InterPro" id="IPR037923">
    <property type="entry name" value="HTH-like"/>
</dbReference>
<reference evidence="5 6" key="1">
    <citation type="submission" date="2018-10" db="EMBL/GenBank/DDBJ databases">
        <title>Genome sequencing of Mucilaginibacter sp. HYN0043.</title>
        <authorList>
            <person name="Kim M."/>
            <person name="Yi H."/>
        </authorList>
    </citation>
    <scope>NUCLEOTIDE SEQUENCE [LARGE SCALE GENOMIC DNA]</scope>
    <source>
        <strain evidence="5 6">HYN0043</strain>
    </source>
</reference>
<dbReference type="EMBL" id="CP032869">
    <property type="protein sequence ID" value="AYL96575.1"/>
    <property type="molecule type" value="Genomic_DNA"/>
</dbReference>
<dbReference type="InterPro" id="IPR009057">
    <property type="entry name" value="Homeodomain-like_sf"/>
</dbReference>
<accession>A0A494VZJ9</accession>
<evidence type="ECO:0000256" key="1">
    <source>
        <dbReference type="ARBA" id="ARBA00023015"/>
    </source>
</evidence>
<dbReference type="PANTHER" id="PTHR43280:SF32">
    <property type="entry name" value="TRANSCRIPTIONAL REGULATORY PROTEIN"/>
    <property type="match status" value="1"/>
</dbReference>